<keyword evidence="1" id="KW-0004">4Fe-4S</keyword>
<comment type="caution">
    <text evidence="7">The sequence shown here is derived from an EMBL/GenBank/DDBJ whole genome shotgun (WGS) entry which is preliminary data.</text>
</comment>
<proteinExistence type="predicted"/>
<evidence type="ECO:0000313" key="7">
    <source>
        <dbReference type="EMBL" id="KAE8758183.1"/>
    </source>
</evidence>
<dbReference type="OrthoDB" id="9815647at2"/>
<dbReference type="InterPro" id="IPR009010">
    <property type="entry name" value="Asp_de-COase-like_dom_sf"/>
</dbReference>
<evidence type="ECO:0000256" key="2">
    <source>
        <dbReference type="ARBA" id="ARBA00022723"/>
    </source>
</evidence>
<name>A0A6N6WCH8_9BURK</name>
<dbReference type="GO" id="GO:0046872">
    <property type="term" value="F:metal ion binding"/>
    <property type="evidence" value="ECO:0007669"/>
    <property type="project" value="UniProtKB-KW"/>
</dbReference>
<dbReference type="Pfam" id="PF01568">
    <property type="entry name" value="Molydop_binding"/>
    <property type="match status" value="1"/>
</dbReference>
<dbReference type="Gene3D" id="3.40.228.10">
    <property type="entry name" value="Dimethylsulfoxide Reductase, domain 2"/>
    <property type="match status" value="1"/>
</dbReference>
<protein>
    <submittedName>
        <fullName evidence="7">Molybdopterin-dependent oxidoreductase</fullName>
    </submittedName>
</protein>
<dbReference type="InterPro" id="IPR006656">
    <property type="entry name" value="Mopterin_OxRdtase"/>
</dbReference>
<organism evidence="7 8">
    <name type="scientific">Paraburkholderia madseniana</name>
    <dbReference type="NCBI Taxonomy" id="2599607"/>
    <lineage>
        <taxon>Bacteria</taxon>
        <taxon>Pseudomonadati</taxon>
        <taxon>Pseudomonadota</taxon>
        <taxon>Betaproteobacteria</taxon>
        <taxon>Burkholderiales</taxon>
        <taxon>Burkholderiaceae</taxon>
        <taxon>Paraburkholderia</taxon>
    </lineage>
</organism>
<dbReference type="GO" id="GO:0051539">
    <property type="term" value="F:4 iron, 4 sulfur cluster binding"/>
    <property type="evidence" value="ECO:0007669"/>
    <property type="project" value="UniProtKB-KW"/>
</dbReference>
<dbReference type="GO" id="GO:1990204">
    <property type="term" value="C:oxidoreductase complex"/>
    <property type="evidence" value="ECO:0007669"/>
    <property type="project" value="UniProtKB-ARBA"/>
</dbReference>
<dbReference type="PANTHER" id="PTHR43105">
    <property type="entry name" value="RESPIRATORY NITRATE REDUCTASE"/>
    <property type="match status" value="1"/>
</dbReference>
<dbReference type="SUPFAM" id="SSF53706">
    <property type="entry name" value="Formate dehydrogenase/DMSO reductase, domains 1-3"/>
    <property type="match status" value="1"/>
</dbReference>
<dbReference type="GO" id="GO:0016491">
    <property type="term" value="F:oxidoreductase activity"/>
    <property type="evidence" value="ECO:0007669"/>
    <property type="project" value="UniProtKB-KW"/>
</dbReference>
<dbReference type="EMBL" id="VOSW01000036">
    <property type="protein sequence ID" value="KAE8758183.1"/>
    <property type="molecule type" value="Genomic_DNA"/>
</dbReference>
<evidence type="ECO:0000256" key="4">
    <source>
        <dbReference type="ARBA" id="ARBA00023004"/>
    </source>
</evidence>
<sequence length="759" mass="81995">MSATSMEGSLSRHVRKCPICEAGCGVVVTADRETRTVLDIRGDEHDPLSRGFVCPKSQGMKALREDRDVLAKPLRRRGKDFEEISWQDALELAAERFKDISHKYGADANAIYVGNPTAHNPGGLLYTLSCAMALGTRSLYSSTSVDHLPKVLSTGLVFGDQSLIPVPDVERTDYLLILGANPCISGGSLMTAPGFGRRMEEIRQRGGQVVVVDPRRTETAALANRHLPIRPGTDPYFLLGLLRVLFDENLVKLGRLETHVNGVQEVAALARSFSLPELAAASGIPAETIREIARDFAGAPSAVCYGRTGSSQQPFGSVTSWLIDVVNALTGNLDRPGGAMIPMGVTPSIFLNERYRNGVAPHHRWHSRVRGLPEVAGQLPAVVLAEEILTPGQGQIRGLLTMCANPVISVPNGPQLSKALSSLDFMVAVDIYVGETSRHADLILPGSGHLDRSDWPIFTTTLAVRHVAKWVDKVFEPIPGTKSDGEIMLSLAAKLSDISEQAVDNALAEFFLQGAQAGGGLGGKTAAQALELLEEKQGSDRIYEILLRTHHFGDKFGAKPDGLTLSKVKAADHGIDLGPLFERLPQALGTPSGKVELAPELLMREAPRLREAMTQYTTSDRMIMIGRRQLHSINSWMHNIRAFNRGPDKCTAMLHPNDAERLQVKTGDRVEISRNDKMITVPVTVSDEIMPGVISMPHGWGHDAPDARLSYARTRPGVNSNLVASEFDIDIPSGNAVLTGFTVGVARTAAVPAPTLDVA</sequence>
<dbReference type="GO" id="GO:0016020">
    <property type="term" value="C:membrane"/>
    <property type="evidence" value="ECO:0007669"/>
    <property type="project" value="TreeGrafter"/>
</dbReference>
<reference evidence="7 8" key="1">
    <citation type="journal article" date="2020" name="Int. J. Syst. Evol. Microbiol.">
        <title>Paraburkholderia madseniana sp. nov., a phenolic acid-degrading bacterium isolated from acidic forest soil.</title>
        <authorList>
            <person name="Wilhelm R.C."/>
            <person name="Murphy S.J.L."/>
            <person name="Feriancek N.M."/>
            <person name="Karasz D.C."/>
            <person name="DeRito C.M."/>
            <person name="Newman J.D."/>
            <person name="Buckley D.H."/>
        </authorList>
    </citation>
    <scope>NUCLEOTIDE SEQUENCE [LARGE SCALE GENOMIC DNA]</scope>
    <source>
        <strain evidence="7 8">RP11</strain>
    </source>
</reference>
<evidence type="ECO:0000256" key="3">
    <source>
        <dbReference type="ARBA" id="ARBA00023002"/>
    </source>
</evidence>
<dbReference type="GO" id="GO:0045333">
    <property type="term" value="P:cellular respiration"/>
    <property type="evidence" value="ECO:0007669"/>
    <property type="project" value="UniProtKB-ARBA"/>
</dbReference>
<dbReference type="Gene3D" id="3.40.50.740">
    <property type="match status" value="1"/>
</dbReference>
<dbReference type="RefSeq" id="WP_154561647.1">
    <property type="nucleotide sequence ID" value="NZ_VOSW01000036.1"/>
</dbReference>
<evidence type="ECO:0000259" key="6">
    <source>
        <dbReference type="PROSITE" id="PS51669"/>
    </source>
</evidence>
<dbReference type="PANTHER" id="PTHR43105:SF9">
    <property type="entry name" value="NADPH-FE(3+) OXIDOREDUCTASE SUBUNIT ALPHA"/>
    <property type="match status" value="1"/>
</dbReference>
<dbReference type="Pfam" id="PF04879">
    <property type="entry name" value="Molybdop_Fe4S4"/>
    <property type="match status" value="1"/>
</dbReference>
<dbReference type="GO" id="GO:0043546">
    <property type="term" value="F:molybdopterin cofactor binding"/>
    <property type="evidence" value="ECO:0007669"/>
    <property type="project" value="InterPro"/>
</dbReference>
<dbReference type="SUPFAM" id="SSF50692">
    <property type="entry name" value="ADC-like"/>
    <property type="match status" value="1"/>
</dbReference>
<dbReference type="SMART" id="SM00926">
    <property type="entry name" value="Molybdop_Fe4S4"/>
    <property type="match status" value="1"/>
</dbReference>
<dbReference type="PROSITE" id="PS51669">
    <property type="entry name" value="4FE4S_MOW_BIS_MGD"/>
    <property type="match status" value="1"/>
</dbReference>
<evidence type="ECO:0000256" key="5">
    <source>
        <dbReference type="ARBA" id="ARBA00023014"/>
    </source>
</evidence>
<dbReference type="InterPro" id="IPR006963">
    <property type="entry name" value="Mopterin_OxRdtase_4Fe-4S_dom"/>
</dbReference>
<evidence type="ECO:0000313" key="8">
    <source>
        <dbReference type="Proteomes" id="UP000463700"/>
    </source>
</evidence>
<dbReference type="Pfam" id="PF00384">
    <property type="entry name" value="Molybdopterin"/>
    <property type="match status" value="1"/>
</dbReference>
<dbReference type="InterPro" id="IPR050123">
    <property type="entry name" value="Prok_molybdopt-oxidoreductase"/>
</dbReference>
<evidence type="ECO:0000256" key="1">
    <source>
        <dbReference type="ARBA" id="ARBA00022485"/>
    </source>
</evidence>
<gene>
    <name evidence="7" type="ORF">FSO04_19865</name>
</gene>
<keyword evidence="4" id="KW-0408">Iron</keyword>
<dbReference type="Gene3D" id="2.20.25.90">
    <property type="entry name" value="ADC-like domains"/>
    <property type="match status" value="1"/>
</dbReference>
<accession>A0A6N6WCH8</accession>
<keyword evidence="5" id="KW-0411">Iron-sulfur</keyword>
<keyword evidence="2" id="KW-0479">Metal-binding</keyword>
<feature type="domain" description="4Fe-4S Mo/W bis-MGD-type" evidence="6">
    <location>
        <begin position="10"/>
        <end position="68"/>
    </location>
</feature>
<dbReference type="Gene3D" id="2.40.40.20">
    <property type="match status" value="1"/>
</dbReference>
<dbReference type="AlphaFoldDB" id="A0A6N6WCH8"/>
<dbReference type="Proteomes" id="UP000463700">
    <property type="component" value="Unassembled WGS sequence"/>
</dbReference>
<keyword evidence="3" id="KW-0560">Oxidoreductase</keyword>
<dbReference type="InterPro" id="IPR006657">
    <property type="entry name" value="MoPterin_dinucl-bd_dom"/>
</dbReference>